<comment type="caution">
    <text evidence="3">The sequence shown here is derived from an EMBL/GenBank/DDBJ whole genome shotgun (WGS) entry which is preliminary data.</text>
</comment>
<dbReference type="SUPFAM" id="SSF56672">
    <property type="entry name" value="DNA/RNA polymerases"/>
    <property type="match status" value="1"/>
</dbReference>
<dbReference type="CDD" id="cd09076">
    <property type="entry name" value="L1-EN"/>
    <property type="match status" value="1"/>
</dbReference>
<evidence type="ECO:0000256" key="1">
    <source>
        <dbReference type="SAM" id="MobiDB-lite"/>
    </source>
</evidence>
<dbReference type="InterPro" id="IPR005135">
    <property type="entry name" value="Endo/exonuclease/phosphatase"/>
</dbReference>
<dbReference type="PROSITE" id="PS50878">
    <property type="entry name" value="RT_POL"/>
    <property type="match status" value="1"/>
</dbReference>
<keyword evidence="4" id="KW-1185">Reference proteome</keyword>
<sequence length="815" mass="94795">MTSSQVKNSGGKIVPRSDLRVGTTREVRNVKGVRDAKEYKRIATWNVRTLLQCGKLENLKIEMDKMKVDILGISEMRWPKSGDFWSGDYRIIYTGASEKKPGTGGVGFIMNKTLGKKVKGYIQYDDRIILVKFQTKPKDTIVVQVYMPTSNSNDEEVEEVYENIDKIIKNVKGEENLVVMGDWNAVVGEEKVNNVTGAYGLGKRNERGERLLEFCAKHNLIITNTCFDHHRRRRYTWKMPGDINRYQIDYIMVKNRFKNQVKESRSYPGADIDSDHNLVMMKCELKFKRITGKKKEITQWKIKNLRDREISKKYNEDTNGVIIEESQNIKERWQNLKDTITLAATKTLGNSNNTARKEWITMEIVNMIEERRKYKSSSSIDGQEKYRVLRNLIIRKSREAKEKYLEEKCSEIETLMKTGSSDEAYRTVKMFFGQHKPRAGGIEDNNGRMLYEQNDVAKRWKEYLEILYKGETLRENETTESIEEDKSEEGDEDDEIDPIMREEFDKALRSLKNKKAAGIDGLQAELWKEAGEKVKRELFQIIKVIYETGELPEDYVKSLIIPIPKKTAAKKCEEYRTISLLSHASKILTKIIFKRIEGKIEQSLTEDQFGFRRNMGTREAILALRIIIQKRIRKDKQTFIAFVDIEKAFDNVNWKVMFKMMKRLGIKYTDRKLLYNLYKDELAVIRIQDAEEEVKINRGVRQGCTLSPIIFNAYIQEAVDMINENAKLGITINGQKISMLRFADDIALIADSKKDLAQLINAMDKTFGKELELRINMKKTKVLVCERENNTKIQIKIRNQTIEQVDEFTYLGSTI</sequence>
<dbReference type="OrthoDB" id="6607560at2759"/>
<dbReference type="InterPro" id="IPR036691">
    <property type="entry name" value="Endo/exonu/phosph_ase_sf"/>
</dbReference>
<dbReference type="InterPro" id="IPR043502">
    <property type="entry name" value="DNA/RNA_pol_sf"/>
</dbReference>
<dbReference type="CDD" id="cd01650">
    <property type="entry name" value="RT_nLTR_like"/>
    <property type="match status" value="1"/>
</dbReference>
<dbReference type="GO" id="GO:0003824">
    <property type="term" value="F:catalytic activity"/>
    <property type="evidence" value="ECO:0007669"/>
    <property type="project" value="InterPro"/>
</dbReference>
<dbReference type="Gene3D" id="3.60.10.10">
    <property type="entry name" value="Endonuclease/exonuclease/phosphatase"/>
    <property type="match status" value="1"/>
</dbReference>
<dbReference type="AlphaFoldDB" id="A0A6G0Y1F6"/>
<feature type="region of interest" description="Disordered" evidence="1">
    <location>
        <begin position="475"/>
        <end position="494"/>
    </location>
</feature>
<dbReference type="SUPFAM" id="SSF56219">
    <property type="entry name" value="DNase I-like"/>
    <property type="match status" value="1"/>
</dbReference>
<evidence type="ECO:0000313" key="4">
    <source>
        <dbReference type="Proteomes" id="UP000478052"/>
    </source>
</evidence>
<dbReference type="GO" id="GO:0071897">
    <property type="term" value="P:DNA biosynthetic process"/>
    <property type="evidence" value="ECO:0007669"/>
    <property type="project" value="UniProtKB-ARBA"/>
</dbReference>
<proteinExistence type="predicted"/>
<name>A0A6G0Y1F6_APHCR</name>
<protein>
    <submittedName>
        <fullName evidence="3">Craniofacial development protein 2-like</fullName>
    </submittedName>
</protein>
<organism evidence="3 4">
    <name type="scientific">Aphis craccivora</name>
    <name type="common">Cowpea aphid</name>
    <dbReference type="NCBI Taxonomy" id="307492"/>
    <lineage>
        <taxon>Eukaryota</taxon>
        <taxon>Metazoa</taxon>
        <taxon>Ecdysozoa</taxon>
        <taxon>Arthropoda</taxon>
        <taxon>Hexapoda</taxon>
        <taxon>Insecta</taxon>
        <taxon>Pterygota</taxon>
        <taxon>Neoptera</taxon>
        <taxon>Paraneoptera</taxon>
        <taxon>Hemiptera</taxon>
        <taxon>Sternorrhyncha</taxon>
        <taxon>Aphidomorpha</taxon>
        <taxon>Aphidoidea</taxon>
        <taxon>Aphididae</taxon>
        <taxon>Aphidini</taxon>
        <taxon>Aphis</taxon>
        <taxon>Aphis</taxon>
    </lineage>
</organism>
<dbReference type="InterPro" id="IPR043128">
    <property type="entry name" value="Rev_trsase/Diguanyl_cyclase"/>
</dbReference>
<accession>A0A6G0Y1F6</accession>
<evidence type="ECO:0000259" key="2">
    <source>
        <dbReference type="PROSITE" id="PS50878"/>
    </source>
</evidence>
<dbReference type="Pfam" id="PF00078">
    <property type="entry name" value="RVT_1"/>
    <property type="match status" value="1"/>
</dbReference>
<dbReference type="Pfam" id="PF03372">
    <property type="entry name" value="Exo_endo_phos"/>
    <property type="match status" value="1"/>
</dbReference>
<feature type="domain" description="Reverse transcriptase" evidence="2">
    <location>
        <begin position="544"/>
        <end position="815"/>
    </location>
</feature>
<dbReference type="InterPro" id="IPR000477">
    <property type="entry name" value="RT_dom"/>
</dbReference>
<dbReference type="EMBL" id="VUJU01006898">
    <property type="protein sequence ID" value="KAF0747273.1"/>
    <property type="molecule type" value="Genomic_DNA"/>
</dbReference>
<dbReference type="PANTHER" id="PTHR19446">
    <property type="entry name" value="REVERSE TRANSCRIPTASES"/>
    <property type="match status" value="1"/>
</dbReference>
<feature type="compositionally biased region" description="Acidic residues" evidence="1">
    <location>
        <begin position="478"/>
        <end position="494"/>
    </location>
</feature>
<evidence type="ECO:0000313" key="3">
    <source>
        <dbReference type="EMBL" id="KAF0747273.1"/>
    </source>
</evidence>
<dbReference type="Gene3D" id="3.30.70.270">
    <property type="match status" value="1"/>
</dbReference>
<gene>
    <name evidence="3" type="ORF">FWK35_00029223</name>
</gene>
<dbReference type="Proteomes" id="UP000478052">
    <property type="component" value="Unassembled WGS sequence"/>
</dbReference>
<feature type="non-terminal residue" evidence="3">
    <location>
        <position position="815"/>
    </location>
</feature>
<reference evidence="3 4" key="1">
    <citation type="submission" date="2019-08" db="EMBL/GenBank/DDBJ databases">
        <title>Whole genome of Aphis craccivora.</title>
        <authorList>
            <person name="Voronova N.V."/>
            <person name="Shulinski R.S."/>
            <person name="Bandarenka Y.V."/>
            <person name="Zhorov D.G."/>
            <person name="Warner D."/>
        </authorList>
    </citation>
    <scope>NUCLEOTIDE SEQUENCE [LARGE SCALE GENOMIC DNA]</scope>
    <source>
        <strain evidence="3">180601</strain>
        <tissue evidence="3">Whole Body</tissue>
    </source>
</reference>